<proteinExistence type="predicted"/>
<accession>A0A2G1DEC0</accession>
<dbReference type="EMBL" id="CP032098">
    <property type="protein sequence ID" value="AXX93596.1"/>
    <property type="molecule type" value="Genomic_DNA"/>
</dbReference>
<keyword evidence="3" id="KW-1185">Reference proteome</keyword>
<reference evidence="2 3" key="1">
    <citation type="submission" date="2017-09" db="EMBL/GenBank/DDBJ databases">
        <title>Arcobacter canalis sp. nov., a new species isolated from a water canal contaminated with urban sewage.</title>
        <authorList>
            <person name="Perez-Cataluna A."/>
            <person name="Salas-Masso N."/>
            <person name="Figueras M.J."/>
        </authorList>
    </citation>
    <scope>NUCLEOTIDE SEQUENCE [LARGE SCALE GENOMIC DNA]</scope>
    <source>
        <strain evidence="2 3">F98-3</strain>
    </source>
</reference>
<evidence type="ECO:0000313" key="3">
    <source>
        <dbReference type="Proteomes" id="UP000221222"/>
    </source>
</evidence>
<dbReference type="AlphaFoldDB" id="A0A2G1DEC0"/>
<dbReference type="Proteomes" id="UP000221222">
    <property type="component" value="Unassembled WGS sequence"/>
</dbReference>
<protein>
    <submittedName>
        <fullName evidence="2">Uncharacterized protein</fullName>
    </submittedName>
</protein>
<dbReference type="KEGG" id="amol:AMOL_2657"/>
<dbReference type="EMBL" id="NXFY01000037">
    <property type="protein sequence ID" value="PHO16847.1"/>
    <property type="molecule type" value="Genomic_DNA"/>
</dbReference>
<dbReference type="InterPro" id="IPR029058">
    <property type="entry name" value="AB_hydrolase_fold"/>
</dbReference>
<organism evidence="2 3">
    <name type="scientific">Malaciobacter molluscorum LMG 25693</name>
    <dbReference type="NCBI Taxonomy" id="870501"/>
    <lineage>
        <taxon>Bacteria</taxon>
        <taxon>Pseudomonadati</taxon>
        <taxon>Campylobacterota</taxon>
        <taxon>Epsilonproteobacteria</taxon>
        <taxon>Campylobacterales</taxon>
        <taxon>Arcobacteraceae</taxon>
        <taxon>Malaciobacter</taxon>
    </lineage>
</organism>
<reference evidence="1 4" key="2">
    <citation type="submission" date="2018-08" db="EMBL/GenBank/DDBJ databases">
        <title>Complete genome of the Arcobacter molluscorum type strain LMG 25693.</title>
        <authorList>
            <person name="Miller W.G."/>
            <person name="Yee E."/>
            <person name="Bono J.L."/>
        </authorList>
    </citation>
    <scope>NUCLEOTIDE SEQUENCE [LARGE SCALE GENOMIC DNA]</scope>
    <source>
        <strain evidence="1 4">CECT 7696</strain>
    </source>
</reference>
<evidence type="ECO:0000313" key="2">
    <source>
        <dbReference type="EMBL" id="PHO16847.1"/>
    </source>
</evidence>
<gene>
    <name evidence="1" type="ORF">AMOL_2657</name>
    <name evidence="2" type="ORF">CPU12_13540</name>
</gene>
<dbReference type="SUPFAM" id="SSF53474">
    <property type="entry name" value="alpha/beta-Hydrolases"/>
    <property type="match status" value="1"/>
</dbReference>
<evidence type="ECO:0000313" key="1">
    <source>
        <dbReference type="EMBL" id="AXX93596.1"/>
    </source>
</evidence>
<dbReference type="Gene3D" id="3.40.50.1820">
    <property type="entry name" value="alpha/beta hydrolase"/>
    <property type="match status" value="1"/>
</dbReference>
<dbReference type="Proteomes" id="UP000262712">
    <property type="component" value="Chromosome"/>
</dbReference>
<sequence>MNKKSQKSKHPNGILNVLVLIAGTTDPVNASTEKSKYANSYTQETSQDLALQNHESYTQVPVNYWDKEFKEQIETFDEEYVNLVLFPFHGWTGDNSKENREIAGAYLVNRLCGANGEKAYYEETWQNKPIYFHLLGHSHGGNVVNEMTKQIDKLGSKWPKDWKIKSLIYLSTPFFKKLHQVKVNENFFHKDAEVLSLYNDFDLTQRMLADFSMETLSDEIEKLDTSGLSDVIDDFKTYVESFPIDNLKDYGWDKGYLTMSYQDGLEVYNYTIKQLLPSLKDILAEIVSIINQLSEQKTYEINHKDLKKKIDKKEHTIIEATEAKNLKSFIQLIDTDINEIITDLKKVVENNKSASTFSKLEYLKILFADAEIQLIPNLIEFLNINPATLQGAGNPLWNTLYKILQHNIAYYDNTYAKPDIQFENSFLKDKITNINVTNDDIYSSKKESKNYYEFIKYIEEIEERYEKNKTQFNLLDLLFTLIANDKKAKTLLNTLPSIINKIDIVEYIVTGEADRRLKLLRKLLTNIKTVFDVRSFGELEDSSQKLILEQEENNKDSNPYNDTLKRGSLMYFLIESHSTSRRRFHQKVKKFLKRLGAKR</sequence>
<dbReference type="RefSeq" id="WP_099343643.1">
    <property type="nucleotide sequence ID" value="NZ_CP032098.1"/>
</dbReference>
<name>A0A2G1DEC0_9BACT</name>
<evidence type="ECO:0000313" key="4">
    <source>
        <dbReference type="Proteomes" id="UP000262712"/>
    </source>
</evidence>